<evidence type="ECO:0000256" key="7">
    <source>
        <dbReference type="SAM" id="Phobius"/>
    </source>
</evidence>
<dbReference type="InterPro" id="IPR001881">
    <property type="entry name" value="EGF-like_Ca-bd_dom"/>
</dbReference>
<evidence type="ECO:0000256" key="8">
    <source>
        <dbReference type="SAM" id="SignalP"/>
    </source>
</evidence>
<proteinExistence type="predicted"/>
<evidence type="ECO:0000259" key="9">
    <source>
        <dbReference type="PROSITE" id="PS50026"/>
    </source>
</evidence>
<evidence type="ECO:0000256" key="5">
    <source>
        <dbReference type="ARBA" id="ARBA00023180"/>
    </source>
</evidence>
<keyword evidence="11" id="KW-1185">Reference proteome</keyword>
<feature type="transmembrane region" description="Helical" evidence="7">
    <location>
        <begin position="483"/>
        <end position="504"/>
    </location>
</feature>
<dbReference type="GO" id="GO:0005886">
    <property type="term" value="C:plasma membrane"/>
    <property type="evidence" value="ECO:0007669"/>
    <property type="project" value="UniProtKB-ARBA"/>
</dbReference>
<dbReference type="GO" id="GO:0032991">
    <property type="term" value="C:protein-containing complex"/>
    <property type="evidence" value="ECO:0007669"/>
    <property type="project" value="TreeGrafter"/>
</dbReference>
<dbReference type="GO" id="GO:0005509">
    <property type="term" value="F:calcium ion binding"/>
    <property type="evidence" value="ECO:0007669"/>
    <property type="project" value="InterPro"/>
</dbReference>
<feature type="signal peptide" evidence="8">
    <location>
        <begin position="1"/>
        <end position="21"/>
    </location>
</feature>
<dbReference type="Pfam" id="PF00008">
    <property type="entry name" value="EGF"/>
    <property type="match status" value="1"/>
</dbReference>
<comment type="caution">
    <text evidence="6">Lacks conserved residue(s) required for the propagation of feature annotation.</text>
</comment>
<dbReference type="PROSITE" id="PS01187">
    <property type="entry name" value="EGF_CA"/>
    <property type="match status" value="1"/>
</dbReference>
<dbReference type="InterPro" id="IPR000152">
    <property type="entry name" value="EGF-type_Asp/Asn_hydroxyl_site"/>
</dbReference>
<keyword evidence="7" id="KW-0472">Membrane</keyword>
<accession>A0A8W8M5K0</accession>
<feature type="disulfide bond" evidence="6">
    <location>
        <begin position="388"/>
        <end position="405"/>
    </location>
</feature>
<keyword evidence="7" id="KW-0812">Transmembrane</keyword>
<keyword evidence="3" id="KW-0677">Repeat</keyword>
<name>A0A8W8M5K0_MAGGI</name>
<dbReference type="SUPFAM" id="SSF57196">
    <property type="entry name" value="EGF/Laminin"/>
    <property type="match status" value="2"/>
</dbReference>
<organism evidence="10 11">
    <name type="scientific">Magallana gigas</name>
    <name type="common">Pacific oyster</name>
    <name type="synonym">Crassostrea gigas</name>
    <dbReference type="NCBI Taxonomy" id="29159"/>
    <lineage>
        <taxon>Eukaryota</taxon>
        <taxon>Metazoa</taxon>
        <taxon>Spiralia</taxon>
        <taxon>Lophotrochozoa</taxon>
        <taxon>Mollusca</taxon>
        <taxon>Bivalvia</taxon>
        <taxon>Autobranchia</taxon>
        <taxon>Pteriomorphia</taxon>
        <taxon>Ostreida</taxon>
        <taxon>Ostreoidea</taxon>
        <taxon>Ostreidae</taxon>
        <taxon>Magallana</taxon>
    </lineage>
</organism>
<dbReference type="PROSITE" id="PS00022">
    <property type="entry name" value="EGF_1"/>
    <property type="match status" value="2"/>
</dbReference>
<dbReference type="InterPro" id="IPR018097">
    <property type="entry name" value="EGF_Ca-bd_CS"/>
</dbReference>
<keyword evidence="5" id="KW-0325">Glycoprotein</keyword>
<dbReference type="PROSITE" id="PS00010">
    <property type="entry name" value="ASX_HYDROXYL"/>
    <property type="match status" value="1"/>
</dbReference>
<evidence type="ECO:0000256" key="6">
    <source>
        <dbReference type="PROSITE-ProRule" id="PRU00076"/>
    </source>
</evidence>
<dbReference type="GO" id="GO:0007157">
    <property type="term" value="P:heterophilic cell-cell adhesion via plasma membrane cell adhesion molecules"/>
    <property type="evidence" value="ECO:0007669"/>
    <property type="project" value="TreeGrafter"/>
</dbReference>
<dbReference type="SMART" id="SM00179">
    <property type="entry name" value="EGF_CA"/>
    <property type="match status" value="2"/>
</dbReference>
<dbReference type="PROSITE" id="PS01186">
    <property type="entry name" value="EGF_2"/>
    <property type="match status" value="2"/>
</dbReference>
<dbReference type="PANTHER" id="PTHR24049">
    <property type="entry name" value="CRUMBS FAMILY MEMBER"/>
    <property type="match status" value="1"/>
</dbReference>
<reference evidence="10" key="1">
    <citation type="submission" date="2022-08" db="UniProtKB">
        <authorList>
            <consortium name="EnsemblMetazoa"/>
        </authorList>
    </citation>
    <scope>IDENTIFICATION</scope>
    <source>
        <strain evidence="10">05x7-T-G4-1.051#20</strain>
    </source>
</reference>
<dbReference type="CDD" id="cd00054">
    <property type="entry name" value="EGF_CA"/>
    <property type="match status" value="2"/>
</dbReference>
<dbReference type="PANTHER" id="PTHR24049:SF22">
    <property type="entry name" value="DROSOPHILA CRUMBS HOMOLOG"/>
    <property type="match status" value="1"/>
</dbReference>
<evidence type="ECO:0000313" key="10">
    <source>
        <dbReference type="EnsemblMetazoa" id="G30683.5:cds"/>
    </source>
</evidence>
<keyword evidence="7" id="KW-1133">Transmembrane helix</keyword>
<dbReference type="SMART" id="SM00181">
    <property type="entry name" value="EGF"/>
    <property type="match status" value="2"/>
</dbReference>
<keyword evidence="1 6" id="KW-0245">EGF-like domain</keyword>
<evidence type="ECO:0000256" key="1">
    <source>
        <dbReference type="ARBA" id="ARBA00022536"/>
    </source>
</evidence>
<dbReference type="InterPro" id="IPR051022">
    <property type="entry name" value="Notch_Cell-Fate_Det"/>
</dbReference>
<evidence type="ECO:0000256" key="3">
    <source>
        <dbReference type="ARBA" id="ARBA00022737"/>
    </source>
</evidence>
<feature type="chain" id="PRO_5036487792" description="EGF-like domain-containing protein" evidence="8">
    <location>
        <begin position="22"/>
        <end position="553"/>
    </location>
</feature>
<dbReference type="PROSITE" id="PS50026">
    <property type="entry name" value="EGF_3"/>
    <property type="match status" value="2"/>
</dbReference>
<keyword evidence="4 6" id="KW-1015">Disulfide bond</keyword>
<dbReference type="AlphaFoldDB" id="A0A8W8M5K0"/>
<evidence type="ECO:0000256" key="4">
    <source>
        <dbReference type="ARBA" id="ARBA00023157"/>
    </source>
</evidence>
<keyword evidence="2 8" id="KW-0732">Signal</keyword>
<protein>
    <recommendedName>
        <fullName evidence="9">EGF-like domain-containing protein</fullName>
    </recommendedName>
</protein>
<feature type="disulfide bond" evidence="6">
    <location>
        <begin position="445"/>
        <end position="454"/>
    </location>
</feature>
<dbReference type="Gene3D" id="2.10.25.10">
    <property type="entry name" value="Laminin"/>
    <property type="match status" value="2"/>
</dbReference>
<feature type="disulfide bond" evidence="6">
    <location>
        <begin position="407"/>
        <end position="416"/>
    </location>
</feature>
<dbReference type="EnsemblMetazoa" id="G30683.5">
    <property type="protein sequence ID" value="G30683.5:cds"/>
    <property type="gene ID" value="G30683"/>
</dbReference>
<feature type="domain" description="EGF-like" evidence="9">
    <location>
        <begin position="379"/>
        <end position="417"/>
    </location>
</feature>
<evidence type="ECO:0000313" key="11">
    <source>
        <dbReference type="Proteomes" id="UP000005408"/>
    </source>
</evidence>
<dbReference type="Pfam" id="PF12661">
    <property type="entry name" value="hEGF"/>
    <property type="match status" value="1"/>
</dbReference>
<dbReference type="FunFam" id="2.10.25.10:FF:000100">
    <property type="entry name" value="neurogenic locus notch homolog protein 3"/>
    <property type="match status" value="1"/>
</dbReference>
<sequence>MHLTVIQVFYVIFSLHHGIGATHFRGGTISWKPIGNGTEVEFSFKLGWAYNTGPGCTAERIGQFIDEVIPYYWKCTAGCSTPQNIANTSYICTGASESENWEQGENTFTYTFPGIGPYTVEFTGSDWINMSYGSPGRWSIGTVVNLSTRNDTNKPNLSPITTGKPIYVAQYGCDNEISIPVVDPDGDEVRCRWANGTECMSICEGLPYATIDYDNCTIRFMANHTSNGTFAVAVTVEDYPKSNISVDGSIHLTTSPLSTITLQFIVETPVLPSVNCTDKPRFVRPTLVEGTILHTDILKDVNIYFFASSNRGISNIELTVPAGMEYTPVQSNLYINYSFVNSSWIPQQNQVGFHLVCAIAMDNAGKTSESRCITIVVNDISPCNSSPCKNGGTCVRQKITQNYMCNCLPGYTGNVCDKDIDECASSPCQNQGMCNDHVNHYECTCVAGYNGYQCQIEIDECTDHPCSSLFDCQDLINQYSCSLMAILVMLMLIAGVLTLLFFLAKRRRYKDVDHSWLANFQDIRKPDSQPKPVFRTKIHVPHKKLQHNLTEDD</sequence>
<feature type="domain" description="EGF-like" evidence="9">
    <location>
        <begin position="419"/>
        <end position="455"/>
    </location>
</feature>
<dbReference type="FunFam" id="2.10.25.10:FF:000784">
    <property type="entry name" value="Uncharacterized protein"/>
    <property type="match status" value="1"/>
</dbReference>
<dbReference type="InterPro" id="IPR000742">
    <property type="entry name" value="EGF"/>
</dbReference>
<dbReference type="GO" id="GO:0045197">
    <property type="term" value="P:establishment or maintenance of epithelial cell apical/basal polarity"/>
    <property type="evidence" value="ECO:0007669"/>
    <property type="project" value="TreeGrafter"/>
</dbReference>
<dbReference type="InterPro" id="IPR013032">
    <property type="entry name" value="EGF-like_CS"/>
</dbReference>
<evidence type="ECO:0000256" key="2">
    <source>
        <dbReference type="ARBA" id="ARBA00022729"/>
    </source>
</evidence>
<dbReference type="Proteomes" id="UP000005408">
    <property type="component" value="Unassembled WGS sequence"/>
</dbReference>